<evidence type="ECO:0000256" key="1">
    <source>
        <dbReference type="SAM" id="Coils"/>
    </source>
</evidence>
<keyword evidence="1" id="KW-0175">Coiled coil</keyword>
<dbReference type="EMBL" id="BK032556">
    <property type="protein sequence ID" value="DAF47555.1"/>
    <property type="molecule type" value="Genomic_DNA"/>
</dbReference>
<proteinExistence type="predicted"/>
<reference evidence="2" key="1">
    <citation type="journal article" date="2021" name="Proc. Natl. Acad. Sci. U.S.A.">
        <title>A Catalog of Tens of Thousands of Viruses from Human Metagenomes Reveals Hidden Associations with Chronic Diseases.</title>
        <authorList>
            <person name="Tisza M.J."/>
            <person name="Buck C.B."/>
        </authorList>
    </citation>
    <scope>NUCLEOTIDE SEQUENCE</scope>
    <source>
        <strain evidence="2">CtlD98</strain>
    </source>
</reference>
<protein>
    <submittedName>
        <fullName evidence="2">Uncharacterized protein</fullName>
    </submittedName>
</protein>
<organism evidence="2">
    <name type="scientific">Myoviridae sp. ctlD98</name>
    <dbReference type="NCBI Taxonomy" id="2827705"/>
    <lineage>
        <taxon>Viruses</taxon>
        <taxon>Duplodnaviria</taxon>
        <taxon>Heunggongvirae</taxon>
        <taxon>Uroviricota</taxon>
        <taxon>Caudoviricetes</taxon>
    </lineage>
</organism>
<feature type="coiled-coil region" evidence="1">
    <location>
        <begin position="10"/>
        <end position="44"/>
    </location>
</feature>
<name>A0A8S5S9R4_9CAUD</name>
<evidence type="ECO:0000313" key="2">
    <source>
        <dbReference type="EMBL" id="DAF47555.1"/>
    </source>
</evidence>
<sequence length="54" mass="6174">MNYNPINPYYDELRKENLKLAKENEALKEENERLKSEVVAYAGVDADSDGPVTE</sequence>
<accession>A0A8S5S9R4</accession>